<dbReference type="RefSeq" id="WP_114398032.1">
    <property type="nucleotide sequence ID" value="NZ_QEIM01000055.1"/>
</dbReference>
<name>A0A368TB24_9ACTN</name>
<dbReference type="Proteomes" id="UP000253318">
    <property type="component" value="Unassembled WGS sequence"/>
</dbReference>
<keyword evidence="2" id="KW-0067">ATP-binding</keyword>
<evidence type="ECO:0000259" key="4">
    <source>
        <dbReference type="PROSITE" id="PS51194"/>
    </source>
</evidence>
<organism evidence="5 6">
    <name type="scientific">Marinitenerispora sediminis</name>
    <dbReference type="NCBI Taxonomy" id="1931232"/>
    <lineage>
        <taxon>Bacteria</taxon>
        <taxon>Bacillati</taxon>
        <taxon>Actinomycetota</taxon>
        <taxon>Actinomycetes</taxon>
        <taxon>Streptosporangiales</taxon>
        <taxon>Nocardiopsidaceae</taxon>
        <taxon>Marinitenerispora</taxon>
    </lineage>
</organism>
<dbReference type="PANTHER" id="PTHR47957">
    <property type="entry name" value="ATP-DEPENDENT HELICASE HRQ1"/>
    <property type="match status" value="1"/>
</dbReference>
<feature type="domain" description="Helicase ATP-binding" evidence="3">
    <location>
        <begin position="65"/>
        <end position="240"/>
    </location>
</feature>
<dbReference type="Pfam" id="PF00270">
    <property type="entry name" value="DEAD"/>
    <property type="match status" value="1"/>
</dbReference>
<dbReference type="SUPFAM" id="SSF52540">
    <property type="entry name" value="P-loop containing nucleoside triphosphate hydrolases"/>
    <property type="match status" value="1"/>
</dbReference>
<evidence type="ECO:0000313" key="5">
    <source>
        <dbReference type="EMBL" id="RCV62344.1"/>
    </source>
</evidence>
<dbReference type="InterPro" id="IPR011545">
    <property type="entry name" value="DEAD/DEAH_box_helicase_dom"/>
</dbReference>
<dbReference type="AlphaFoldDB" id="A0A368TB24"/>
<dbReference type="EMBL" id="QEIN01000007">
    <property type="protein sequence ID" value="RCV62344.1"/>
    <property type="molecule type" value="Genomic_DNA"/>
</dbReference>
<feature type="domain" description="Helicase C-terminal" evidence="4">
    <location>
        <begin position="277"/>
        <end position="434"/>
    </location>
</feature>
<dbReference type="InterPro" id="IPR001650">
    <property type="entry name" value="Helicase_C-like"/>
</dbReference>
<dbReference type="PROSITE" id="PS51192">
    <property type="entry name" value="HELICASE_ATP_BIND_1"/>
    <property type="match status" value="1"/>
</dbReference>
<dbReference type="InterPro" id="IPR027417">
    <property type="entry name" value="P-loop_NTPase"/>
</dbReference>
<keyword evidence="1" id="KW-0547">Nucleotide-binding</keyword>
<reference evidence="5 6" key="1">
    <citation type="submission" date="2018-04" db="EMBL/GenBank/DDBJ databases">
        <title>Novel actinobacteria from marine sediment.</title>
        <authorList>
            <person name="Ng Z.Y."/>
            <person name="Tan G.Y.A."/>
        </authorList>
    </citation>
    <scope>NUCLEOTIDE SEQUENCE [LARGE SCALE GENOMIC DNA]</scope>
    <source>
        <strain evidence="5 6">TPS81</strain>
    </source>
</reference>
<comment type="caution">
    <text evidence="5">The sequence shown here is derived from an EMBL/GenBank/DDBJ whole genome shotgun (WGS) entry which is preliminary data.</text>
</comment>
<dbReference type="Pfam" id="PF09369">
    <property type="entry name" value="MZB"/>
    <property type="match status" value="1"/>
</dbReference>
<dbReference type="FunFam" id="3.40.50.300:FF:001137">
    <property type="entry name" value="DEAD/DEAH box helicase"/>
    <property type="match status" value="1"/>
</dbReference>
<keyword evidence="6" id="KW-1185">Reference proteome</keyword>
<dbReference type="CDD" id="cd17923">
    <property type="entry name" value="DEXHc_Hrq1-like"/>
    <property type="match status" value="1"/>
</dbReference>
<dbReference type="PROSITE" id="PS51194">
    <property type="entry name" value="HELICASE_CTER"/>
    <property type="match status" value="1"/>
</dbReference>
<keyword evidence="5" id="KW-0378">Hydrolase</keyword>
<dbReference type="GO" id="GO:0036297">
    <property type="term" value="P:interstrand cross-link repair"/>
    <property type="evidence" value="ECO:0007669"/>
    <property type="project" value="TreeGrafter"/>
</dbReference>
<dbReference type="SMART" id="SM00487">
    <property type="entry name" value="DEXDc"/>
    <property type="match status" value="1"/>
</dbReference>
<dbReference type="Gene3D" id="3.40.50.300">
    <property type="entry name" value="P-loop containing nucleotide triphosphate hydrolases"/>
    <property type="match status" value="2"/>
</dbReference>
<dbReference type="InterPro" id="IPR018973">
    <property type="entry name" value="MZB"/>
</dbReference>
<dbReference type="InterPro" id="IPR022307">
    <property type="entry name" value="Helicase_put_actinobac"/>
</dbReference>
<proteinExistence type="predicted"/>
<evidence type="ECO:0000256" key="1">
    <source>
        <dbReference type="ARBA" id="ARBA00022741"/>
    </source>
</evidence>
<protein>
    <submittedName>
        <fullName evidence="5">Helicase</fullName>
    </submittedName>
</protein>
<dbReference type="Pfam" id="PF22982">
    <property type="entry name" value="WHD_HRQ1"/>
    <property type="match status" value="1"/>
</dbReference>
<dbReference type="SMART" id="SM00490">
    <property type="entry name" value="HELICc"/>
    <property type="match status" value="1"/>
</dbReference>
<dbReference type="CDD" id="cd18797">
    <property type="entry name" value="SF2_C_Hrq"/>
    <property type="match status" value="1"/>
</dbReference>
<gene>
    <name evidence="5" type="ORF">DEF24_01510</name>
</gene>
<dbReference type="InterPro" id="IPR014001">
    <property type="entry name" value="Helicase_ATP-bd"/>
</dbReference>
<dbReference type="GO" id="GO:0006289">
    <property type="term" value="P:nucleotide-excision repair"/>
    <property type="evidence" value="ECO:0007669"/>
    <property type="project" value="TreeGrafter"/>
</dbReference>
<dbReference type="PANTHER" id="PTHR47957:SF3">
    <property type="entry name" value="ATP-DEPENDENT HELICASE HRQ1"/>
    <property type="match status" value="1"/>
</dbReference>
<dbReference type="InterPro" id="IPR055227">
    <property type="entry name" value="HRQ1_WHD"/>
</dbReference>
<dbReference type="OrthoDB" id="143059at2"/>
<dbReference type="Pfam" id="PF00271">
    <property type="entry name" value="Helicase_C"/>
    <property type="match status" value="1"/>
</dbReference>
<dbReference type="GO" id="GO:0003676">
    <property type="term" value="F:nucleic acid binding"/>
    <property type="evidence" value="ECO:0007669"/>
    <property type="project" value="InterPro"/>
</dbReference>
<evidence type="ECO:0000256" key="2">
    <source>
        <dbReference type="ARBA" id="ARBA00022840"/>
    </source>
</evidence>
<accession>A0A368TB24</accession>
<evidence type="ECO:0000313" key="6">
    <source>
        <dbReference type="Proteomes" id="UP000253318"/>
    </source>
</evidence>
<evidence type="ECO:0000259" key="3">
    <source>
        <dbReference type="PROSITE" id="PS51192"/>
    </source>
</evidence>
<dbReference type="GO" id="GO:0005524">
    <property type="term" value="F:ATP binding"/>
    <property type="evidence" value="ECO:0007669"/>
    <property type="project" value="UniProtKB-KW"/>
</dbReference>
<keyword evidence="5" id="KW-0347">Helicase</keyword>
<dbReference type="NCBIfam" id="TIGR03817">
    <property type="entry name" value="DECH_helic"/>
    <property type="match status" value="1"/>
</dbReference>
<dbReference type="GO" id="GO:0043138">
    <property type="term" value="F:3'-5' DNA helicase activity"/>
    <property type="evidence" value="ECO:0007669"/>
    <property type="project" value="TreeGrafter"/>
</dbReference>
<sequence length="765" mass="82084">MSRWETTLQRLWRDDTRPSRLTHVHRVPGGRGVTEDWPGWTPPSLVERLAEAGVTAPWAHQVAAADLAHAGSNVIIATGTASGKSLAFLLPAAAAVEAGGTVLYVSPTKALAADQLRSLEELALPGLRAAGYDGDTPGEVRAWVRAHADYVLTNPDMLHRAILGRHAAWAGFLRRLRYVVVDEAHRYRGVFGSHVAQILRRLRRVCARYRSEPTFILASATAAAPEESARRLIGLPVRAVVEDAAPRAALSFALVEPELTGQTGENGAPVRRTATAEAAELMADLAREGVRTLAFVRSRQGAEMVALSAQRALNEARAPDLARRVAAYRAGYLAADRRDLEGALRSGELLGLASTNALELGVDITGLDAVLLTGWPGTLASLWQQAGRAGRRGDDALAVFIARDDPLDTYLVHHPEAVFGRPVESTVLDPENPYVLGPHLCAAAEEIPLTEPDLEVFGPAAEPVLADLVKRGMLRRRPRGWFWTRRDRACDLADIRGAGGPPVQIVDAGTGQLLGTVDEAAAHAAVHDGAVYLHQGLTYVVDRLDLDDHVALVHAEDPEYSTWARDVTEIEILSTLREQSWGAAAVCFGDVRVARQVVGYLKRDVRTGTVLGEQPLDLPERTLRSRAVWWTVSPEAERRLRAEGVDLRGAAHAAEHASIGLLPLFATCDRWDIGGVSTALHADTGLLTVFVYDGHEGGAGFAERGFAAARDWLAATRAAIATCECADGCPSCIQSPKCGNGNDPLSKAGALRLLDEVLGGGCAER</sequence>